<proteinExistence type="predicted"/>
<evidence type="ECO:0000313" key="2">
    <source>
        <dbReference type="EMBL" id="WOE75101.1"/>
    </source>
</evidence>
<dbReference type="Proteomes" id="UP001302429">
    <property type="component" value="Chromosome"/>
</dbReference>
<feature type="domain" description="DUF559" evidence="1">
    <location>
        <begin position="10"/>
        <end position="114"/>
    </location>
</feature>
<keyword evidence="2" id="KW-0255">Endonuclease</keyword>
<dbReference type="Gene3D" id="3.40.960.10">
    <property type="entry name" value="VSR Endonuclease"/>
    <property type="match status" value="1"/>
</dbReference>
<dbReference type="GO" id="GO:0004519">
    <property type="term" value="F:endonuclease activity"/>
    <property type="evidence" value="ECO:0007669"/>
    <property type="project" value="UniProtKB-KW"/>
</dbReference>
<dbReference type="InterPro" id="IPR007569">
    <property type="entry name" value="DUF559"/>
</dbReference>
<evidence type="ECO:0000313" key="3">
    <source>
        <dbReference type="Proteomes" id="UP001302429"/>
    </source>
</evidence>
<evidence type="ECO:0000259" key="1">
    <source>
        <dbReference type="Pfam" id="PF04480"/>
    </source>
</evidence>
<name>A0AA97F6H8_9SPHN</name>
<gene>
    <name evidence="2" type="ORF">RB602_14920</name>
</gene>
<protein>
    <submittedName>
        <fullName evidence="2">Endonuclease domain-containing protein</fullName>
    </submittedName>
</protein>
<dbReference type="AlphaFoldDB" id="A0AA97F6H8"/>
<dbReference type="SUPFAM" id="SSF52980">
    <property type="entry name" value="Restriction endonuclease-like"/>
    <property type="match status" value="1"/>
</dbReference>
<dbReference type="CDD" id="cd01038">
    <property type="entry name" value="Endonuclease_DUF559"/>
    <property type="match status" value="1"/>
</dbReference>
<dbReference type="InterPro" id="IPR011335">
    <property type="entry name" value="Restrct_endonuc-II-like"/>
</dbReference>
<dbReference type="PANTHER" id="PTHR38590">
    <property type="entry name" value="BLL0828 PROTEIN"/>
    <property type="match status" value="1"/>
</dbReference>
<dbReference type="EMBL" id="CP136594">
    <property type="protein sequence ID" value="WOE75101.1"/>
    <property type="molecule type" value="Genomic_DNA"/>
</dbReference>
<reference evidence="2 3" key="1">
    <citation type="submission" date="2023-10" db="EMBL/GenBank/DDBJ databases">
        <title>Complete genome sequence of a Sphingomonadaceae bacterium.</title>
        <authorList>
            <person name="Yan C."/>
        </authorList>
    </citation>
    <scope>NUCLEOTIDE SEQUENCE [LARGE SCALE GENOMIC DNA]</scope>
    <source>
        <strain evidence="2 3">SCSIO 66989</strain>
    </source>
</reference>
<dbReference type="PANTHER" id="PTHR38590:SF1">
    <property type="entry name" value="BLL0828 PROTEIN"/>
    <property type="match status" value="1"/>
</dbReference>
<organism evidence="2 3">
    <name type="scientific">Alterisphingorhabdus coralli</name>
    <dbReference type="NCBI Taxonomy" id="3071408"/>
    <lineage>
        <taxon>Bacteria</taxon>
        <taxon>Pseudomonadati</taxon>
        <taxon>Pseudomonadota</taxon>
        <taxon>Alphaproteobacteria</taxon>
        <taxon>Sphingomonadales</taxon>
        <taxon>Sphingomonadaceae</taxon>
        <taxon>Alterisphingorhabdus (ex Yan et al. 2024)</taxon>
    </lineage>
</organism>
<keyword evidence="2" id="KW-0378">Hydrolase</keyword>
<dbReference type="InterPro" id="IPR047216">
    <property type="entry name" value="Endonuclease_DUF559_bact"/>
</dbReference>
<keyword evidence="2" id="KW-0540">Nuclease</keyword>
<accession>A0AA97F6H8</accession>
<keyword evidence="3" id="KW-1185">Reference proteome</keyword>
<dbReference type="RefSeq" id="WP_317081704.1">
    <property type="nucleotide sequence ID" value="NZ_CP136594.1"/>
</dbReference>
<dbReference type="KEGG" id="acoa:RB602_14920"/>
<dbReference type="Pfam" id="PF04480">
    <property type="entry name" value="DUF559"/>
    <property type="match status" value="1"/>
</dbReference>
<sequence>MARTPGSTYNRARKLRKTMTPPEIMLWQRLRTRPLNLKFRRQHPVGPYVLDFYCAAARTAIEIDGAVHDMGDNAERDQRRDDYLAKKGITVLRIAAQEVIDNADDAADQLVRAIADRA</sequence>